<dbReference type="Pfam" id="PF00512">
    <property type="entry name" value="HisKA"/>
    <property type="match status" value="1"/>
</dbReference>
<evidence type="ECO:0000256" key="17">
    <source>
        <dbReference type="SAM" id="Phobius"/>
    </source>
</evidence>
<dbReference type="InterPro" id="IPR011623">
    <property type="entry name" value="7TMR_DISM_rcpt_extracell_dom1"/>
</dbReference>
<dbReference type="SUPFAM" id="SSF47384">
    <property type="entry name" value="Homodimeric domain of signal transducing histidine kinase"/>
    <property type="match status" value="1"/>
</dbReference>
<dbReference type="PROSITE" id="PS50109">
    <property type="entry name" value="HIS_KIN"/>
    <property type="match status" value="1"/>
</dbReference>
<dbReference type="SMART" id="SM00387">
    <property type="entry name" value="HATPase_c"/>
    <property type="match status" value="1"/>
</dbReference>
<feature type="modified residue" description="Phosphohistidine" evidence="14">
    <location>
        <position position="1015"/>
    </location>
</feature>
<comment type="subcellular location">
    <subcellularLocation>
        <location evidence="2">Cell membrane</location>
        <topology evidence="2">Multi-pass membrane protein</topology>
    </subcellularLocation>
</comment>
<dbReference type="Gene3D" id="3.30.565.10">
    <property type="entry name" value="Histidine kinase-like ATPase, C-terminal domain"/>
    <property type="match status" value="1"/>
</dbReference>
<feature type="transmembrane region" description="Helical" evidence="17">
    <location>
        <begin position="278"/>
        <end position="296"/>
    </location>
</feature>
<dbReference type="SUPFAM" id="SSF47226">
    <property type="entry name" value="Histidine-containing phosphotransfer domain, HPT domain"/>
    <property type="match status" value="1"/>
</dbReference>
<evidence type="ECO:0000256" key="11">
    <source>
        <dbReference type="ARBA" id="ARBA00022989"/>
    </source>
</evidence>
<sequence>MVDCVSRLAIYWKLVIVALFVCVSSVTLASDFNKGHLLTDINNQNLMPLGKTFKPSDGLPKAFSEIADWVQNSVQVDTPKFNGDNYWFAIHIHNDSFKQNWVLYPYGTAVDNIDIYLVSKSNLNVFKTGYQREHEFMYHYGNSLALTPGESYYLLINFKSDYFFAPIRLLLKEKPLFENQIKFENSLILLCFGVGLALGFYNLFIYLGTRQSMYLYYSAFVFSWIWGWGHTLNLPEEWFGIRTPEYLMVGFLLLPIFNTLFFLKFLKIDANKHKSLRYSALAFGYLGLAGIPIAMMSPGWGVILASITTGGMLLTGFILGVISLRQGFKPAKYFLLAYMMLLAPNMVGNLMNLGIIPSMNVNIYLLGLIGSTLDALFLAFAMADKVRLLNEENIALNSNLERKVSERTAELQKTSSELERANESKSRFLAQMSHEIRTPMNAVIGLSQLALKTNLNFEQRDYLQKIYHSGDVLLGIINDILDYSKIEAGKLNIEKVSFNLERVIERATNICSLKAHAKGLELIVDIKPDVPKFIESDPLRIQQVLVNLISNSVKFTEHGHVNIRISAKSLEDDEFLIEFAVVDTGMGMTEQQQKSLFKPFSQADDSITRKFGGTGLGLAISKQLVELMGGDIWVNSKEGLGSAFHFSVNCKKTHEDISTSAITIENRRLRVLIVDDNAIARRVILDMFVHHSADVVEAENGIQAIDKVQEAIKNQQKFDLIVMDWRMPEMDGIQASKLIRQDLGVKDMPAILMVSAYDKDEAKAASEGVGINGFIEKPVSQSTLFDTLQTCLNIDIKQSVIPESPWSEQSVDLSHLNILLVEDNKLNRQVAVGFLKEANIQIDIAENGIQAIDKVMKNDYDLVLMDIQMPEMDGLTATREIRSLPKFEKLPIIAMTAHAMAGDSKKSLSAGMNDHLTKPVDPDELYRVIYKWVDKTNAHATKNAQSGEVSASSELSELQSLSLLDVSNALKQMQGRTALYLDLIKTFVEENQHTRQELEVADNKDDTEQLYLKVHSLKSNAAYIGAQELANAAAQLEQAITNQQDYQALLAKTCNKLNSLMEQLDPFAQQFFKQDIDIGSFTQVEVEQLLKQITELLEESNADVEDFIPKLEQLQYHVENGNMIVKLIEYIDDIEYDDALALIRENRQVFELST</sequence>
<keyword evidence="10" id="KW-0067">ATP-binding</keyword>
<proteinExistence type="predicted"/>
<feature type="domain" description="Response regulatory" evidence="19">
    <location>
        <begin position="670"/>
        <end position="792"/>
    </location>
</feature>
<dbReference type="PATRIC" id="fig|1328313.3.peg.198"/>
<dbReference type="eggNOG" id="COG0642">
    <property type="taxonomic scope" value="Bacteria"/>
</dbReference>
<keyword evidence="9 21" id="KW-0418">Kinase</keyword>
<dbReference type="AlphaFoldDB" id="W7QT77"/>
<dbReference type="Gene3D" id="3.40.50.2300">
    <property type="match status" value="2"/>
</dbReference>
<evidence type="ECO:0000256" key="4">
    <source>
        <dbReference type="ARBA" id="ARBA00022475"/>
    </source>
</evidence>
<dbReference type="Pfam" id="PF02518">
    <property type="entry name" value="HATPase_c"/>
    <property type="match status" value="1"/>
</dbReference>
<dbReference type="SMART" id="SM00073">
    <property type="entry name" value="HPT"/>
    <property type="match status" value="1"/>
</dbReference>
<dbReference type="SUPFAM" id="SSF52172">
    <property type="entry name" value="CheY-like"/>
    <property type="match status" value="2"/>
</dbReference>
<dbReference type="SMART" id="SM00388">
    <property type="entry name" value="HisKA"/>
    <property type="match status" value="1"/>
</dbReference>
<dbReference type="STRING" id="1328313.DS2_00935"/>
<dbReference type="PRINTS" id="PR00344">
    <property type="entry name" value="BCTRLSENSOR"/>
</dbReference>
<feature type="transmembrane region" description="Helical" evidence="17">
    <location>
        <begin position="334"/>
        <end position="355"/>
    </location>
</feature>
<dbReference type="PANTHER" id="PTHR45339:SF1">
    <property type="entry name" value="HYBRID SIGNAL TRANSDUCTION HISTIDINE KINASE J"/>
    <property type="match status" value="1"/>
</dbReference>
<feature type="domain" description="Histidine kinase" evidence="18">
    <location>
        <begin position="431"/>
        <end position="652"/>
    </location>
</feature>
<dbReference type="InterPro" id="IPR011006">
    <property type="entry name" value="CheY-like_superfamily"/>
</dbReference>
<evidence type="ECO:0000259" key="19">
    <source>
        <dbReference type="PROSITE" id="PS50110"/>
    </source>
</evidence>
<feature type="transmembrane region" description="Helical" evidence="17">
    <location>
        <begin position="187"/>
        <end position="207"/>
    </location>
</feature>
<dbReference type="PANTHER" id="PTHR45339">
    <property type="entry name" value="HYBRID SIGNAL TRANSDUCTION HISTIDINE KINASE J"/>
    <property type="match status" value="1"/>
</dbReference>
<dbReference type="FunFam" id="3.30.565.10:FF:000010">
    <property type="entry name" value="Sensor histidine kinase RcsC"/>
    <property type="match status" value="1"/>
</dbReference>
<dbReference type="Pfam" id="PF07695">
    <property type="entry name" value="7TMR-DISM_7TM"/>
    <property type="match status" value="1"/>
</dbReference>
<keyword evidence="6" id="KW-0808">Transferase</keyword>
<evidence type="ECO:0000256" key="14">
    <source>
        <dbReference type="PROSITE-ProRule" id="PRU00110"/>
    </source>
</evidence>
<feature type="transmembrane region" description="Helical" evidence="17">
    <location>
        <begin position="302"/>
        <end position="322"/>
    </location>
</feature>
<evidence type="ECO:0000256" key="3">
    <source>
        <dbReference type="ARBA" id="ARBA00012438"/>
    </source>
</evidence>
<evidence type="ECO:0000259" key="20">
    <source>
        <dbReference type="PROSITE" id="PS50894"/>
    </source>
</evidence>
<keyword evidence="7 17" id="KW-0812">Transmembrane</keyword>
<dbReference type="GO" id="GO:0005524">
    <property type="term" value="F:ATP binding"/>
    <property type="evidence" value="ECO:0007669"/>
    <property type="project" value="UniProtKB-KW"/>
</dbReference>
<comment type="caution">
    <text evidence="21">The sequence shown here is derived from an EMBL/GenBank/DDBJ whole genome shotgun (WGS) entry which is preliminary data.</text>
</comment>
<feature type="modified residue" description="4-aspartylphosphate" evidence="15">
    <location>
        <position position="866"/>
    </location>
</feature>
<feature type="transmembrane region" description="Helical" evidence="17">
    <location>
        <begin position="246"/>
        <end position="266"/>
    </location>
</feature>
<dbReference type="InterPro" id="IPR011622">
    <property type="entry name" value="7TMR_DISM_rcpt_extracell_dom2"/>
</dbReference>
<evidence type="ECO:0000256" key="13">
    <source>
        <dbReference type="ARBA" id="ARBA00023136"/>
    </source>
</evidence>
<organism evidence="21 22">
    <name type="scientific">Catenovulum agarivorans DS-2</name>
    <dbReference type="NCBI Taxonomy" id="1328313"/>
    <lineage>
        <taxon>Bacteria</taxon>
        <taxon>Pseudomonadati</taxon>
        <taxon>Pseudomonadota</taxon>
        <taxon>Gammaproteobacteria</taxon>
        <taxon>Alteromonadales</taxon>
        <taxon>Alteromonadaceae</taxon>
        <taxon>Catenovulum</taxon>
    </lineage>
</organism>
<evidence type="ECO:0000256" key="6">
    <source>
        <dbReference type="ARBA" id="ARBA00022679"/>
    </source>
</evidence>
<dbReference type="InterPro" id="IPR003594">
    <property type="entry name" value="HATPase_dom"/>
</dbReference>
<evidence type="ECO:0000256" key="5">
    <source>
        <dbReference type="ARBA" id="ARBA00022553"/>
    </source>
</evidence>
<comment type="catalytic activity">
    <reaction evidence="1">
        <text>ATP + protein L-histidine = ADP + protein N-phospho-L-histidine.</text>
        <dbReference type="EC" id="2.7.13.3"/>
    </reaction>
</comment>
<evidence type="ECO:0000259" key="18">
    <source>
        <dbReference type="PROSITE" id="PS50109"/>
    </source>
</evidence>
<evidence type="ECO:0000256" key="12">
    <source>
        <dbReference type="ARBA" id="ARBA00023012"/>
    </source>
</evidence>
<keyword evidence="16" id="KW-0175">Coiled coil</keyword>
<feature type="domain" description="HPt" evidence="20">
    <location>
        <begin position="976"/>
        <end position="1067"/>
    </location>
</feature>
<dbReference type="Gene3D" id="1.10.287.130">
    <property type="match status" value="1"/>
</dbReference>
<keyword evidence="13 17" id="KW-0472">Membrane</keyword>
<dbReference type="InterPro" id="IPR005467">
    <property type="entry name" value="His_kinase_dom"/>
</dbReference>
<evidence type="ECO:0000313" key="22">
    <source>
        <dbReference type="Proteomes" id="UP000019276"/>
    </source>
</evidence>
<dbReference type="InterPro" id="IPR036890">
    <property type="entry name" value="HATPase_C_sf"/>
</dbReference>
<feature type="domain" description="Response regulatory" evidence="19">
    <location>
        <begin position="817"/>
        <end position="933"/>
    </location>
</feature>
<dbReference type="Pfam" id="PF07696">
    <property type="entry name" value="7TMR-DISMED2"/>
    <property type="match status" value="1"/>
</dbReference>
<dbReference type="EMBL" id="ARZY01000001">
    <property type="protein sequence ID" value="EWH12242.1"/>
    <property type="molecule type" value="Genomic_DNA"/>
</dbReference>
<feature type="coiled-coil region" evidence="16">
    <location>
        <begin position="397"/>
        <end position="431"/>
    </location>
</feature>
<gene>
    <name evidence="21" type="ORF">DS2_00935</name>
</gene>
<evidence type="ECO:0000256" key="16">
    <source>
        <dbReference type="SAM" id="Coils"/>
    </source>
</evidence>
<dbReference type="InterPro" id="IPR003661">
    <property type="entry name" value="HisK_dim/P_dom"/>
</dbReference>
<dbReference type="Gene3D" id="1.20.120.160">
    <property type="entry name" value="HPT domain"/>
    <property type="match status" value="1"/>
</dbReference>
<evidence type="ECO:0000256" key="15">
    <source>
        <dbReference type="PROSITE-ProRule" id="PRU00169"/>
    </source>
</evidence>
<dbReference type="FunFam" id="1.10.287.130:FF:000004">
    <property type="entry name" value="Ethylene receptor 1"/>
    <property type="match status" value="1"/>
</dbReference>
<evidence type="ECO:0000256" key="8">
    <source>
        <dbReference type="ARBA" id="ARBA00022741"/>
    </source>
</evidence>
<dbReference type="CDD" id="cd00088">
    <property type="entry name" value="HPT"/>
    <property type="match status" value="1"/>
</dbReference>
<dbReference type="PROSITE" id="PS50894">
    <property type="entry name" value="HPT"/>
    <property type="match status" value="1"/>
</dbReference>
<feature type="transmembrane region" description="Helical" evidence="17">
    <location>
        <begin position="214"/>
        <end position="234"/>
    </location>
</feature>
<dbReference type="Pfam" id="PF01627">
    <property type="entry name" value="Hpt"/>
    <property type="match status" value="1"/>
</dbReference>
<dbReference type="InterPro" id="IPR008207">
    <property type="entry name" value="Sig_transdc_His_kin_Hpt_dom"/>
</dbReference>
<dbReference type="InterPro" id="IPR036097">
    <property type="entry name" value="HisK_dim/P_sf"/>
</dbReference>
<dbReference type="InterPro" id="IPR036641">
    <property type="entry name" value="HPT_dom_sf"/>
</dbReference>
<keyword evidence="4" id="KW-1003">Cell membrane</keyword>
<keyword evidence="11 17" id="KW-1133">Transmembrane helix</keyword>
<feature type="modified residue" description="4-aspartylphosphate" evidence="15">
    <location>
        <position position="724"/>
    </location>
</feature>
<evidence type="ECO:0000256" key="9">
    <source>
        <dbReference type="ARBA" id="ARBA00022777"/>
    </source>
</evidence>
<keyword evidence="12" id="KW-0902">Two-component regulatory system</keyword>
<dbReference type="CDD" id="cd17546">
    <property type="entry name" value="REC_hyHK_CKI1_RcsC-like"/>
    <property type="match status" value="2"/>
</dbReference>
<dbReference type="EC" id="2.7.13.3" evidence="3"/>
<keyword evidence="22" id="KW-1185">Reference proteome</keyword>
<evidence type="ECO:0000256" key="7">
    <source>
        <dbReference type="ARBA" id="ARBA00022692"/>
    </source>
</evidence>
<evidence type="ECO:0000256" key="10">
    <source>
        <dbReference type="ARBA" id="ARBA00022840"/>
    </source>
</evidence>
<evidence type="ECO:0000256" key="2">
    <source>
        <dbReference type="ARBA" id="ARBA00004651"/>
    </source>
</evidence>
<dbReference type="SUPFAM" id="SSF55874">
    <property type="entry name" value="ATPase domain of HSP90 chaperone/DNA topoisomerase II/histidine kinase"/>
    <property type="match status" value="1"/>
</dbReference>
<name>W7QT77_9ALTE</name>
<dbReference type="GO" id="GO:0005886">
    <property type="term" value="C:plasma membrane"/>
    <property type="evidence" value="ECO:0007669"/>
    <property type="project" value="UniProtKB-SubCell"/>
</dbReference>
<keyword evidence="8" id="KW-0547">Nucleotide-binding</keyword>
<dbReference type="CDD" id="cd00082">
    <property type="entry name" value="HisKA"/>
    <property type="match status" value="1"/>
</dbReference>
<protein>
    <recommendedName>
        <fullName evidence="3">histidine kinase</fullName>
        <ecNumber evidence="3">2.7.13.3</ecNumber>
    </recommendedName>
</protein>
<evidence type="ECO:0000256" key="1">
    <source>
        <dbReference type="ARBA" id="ARBA00000085"/>
    </source>
</evidence>
<dbReference type="Proteomes" id="UP000019276">
    <property type="component" value="Unassembled WGS sequence"/>
</dbReference>
<reference evidence="21 22" key="1">
    <citation type="journal article" date="2014" name="Genome Announc.">
        <title>Draft Genome Sequence of the Agar-Degrading Bacterium Catenovulum sp. Strain DS-2, Isolated from Intestines of Haliotis diversicolor.</title>
        <authorList>
            <person name="Shan D."/>
            <person name="Li X."/>
            <person name="Gu Z."/>
            <person name="Wei G."/>
            <person name="Gao Z."/>
            <person name="Shao Z."/>
        </authorList>
    </citation>
    <scope>NUCLEOTIDE SEQUENCE [LARGE SCALE GENOMIC DNA]</scope>
    <source>
        <strain evidence="21 22">DS-2</strain>
    </source>
</reference>
<evidence type="ECO:0000313" key="21">
    <source>
        <dbReference type="EMBL" id="EWH12242.1"/>
    </source>
</evidence>
<dbReference type="SMART" id="SM00448">
    <property type="entry name" value="REC"/>
    <property type="match status" value="2"/>
</dbReference>
<dbReference type="InterPro" id="IPR001789">
    <property type="entry name" value="Sig_transdc_resp-reg_receiver"/>
</dbReference>
<dbReference type="InterPro" id="IPR004358">
    <property type="entry name" value="Sig_transdc_His_kin-like_C"/>
</dbReference>
<dbReference type="PROSITE" id="PS50110">
    <property type="entry name" value="RESPONSE_REGULATORY"/>
    <property type="match status" value="2"/>
</dbReference>
<dbReference type="CDD" id="cd16922">
    <property type="entry name" value="HATPase_EvgS-ArcB-TorS-like"/>
    <property type="match status" value="1"/>
</dbReference>
<dbReference type="GO" id="GO:0000155">
    <property type="term" value="F:phosphorelay sensor kinase activity"/>
    <property type="evidence" value="ECO:0007669"/>
    <property type="project" value="InterPro"/>
</dbReference>
<accession>W7QT77</accession>
<dbReference type="Pfam" id="PF00072">
    <property type="entry name" value="Response_reg"/>
    <property type="match status" value="2"/>
</dbReference>
<dbReference type="eggNOG" id="COG2205">
    <property type="taxonomic scope" value="Bacteria"/>
</dbReference>
<keyword evidence="5 15" id="KW-0597">Phosphoprotein</keyword>